<evidence type="ECO:0000313" key="1">
    <source>
        <dbReference type="EMBL" id="MDT0337723.1"/>
    </source>
</evidence>
<dbReference type="AlphaFoldDB" id="A0AAE4GA89"/>
<organism evidence="1">
    <name type="scientific">Herbaspirillum huttiense subsp. nephrolepidis</name>
    <dbReference type="NCBI Taxonomy" id="3075126"/>
    <lineage>
        <taxon>Bacteria</taxon>
        <taxon>Pseudomonadati</taxon>
        <taxon>Pseudomonadota</taxon>
        <taxon>Betaproteobacteria</taxon>
        <taxon>Burkholderiales</taxon>
        <taxon>Oxalobacteraceae</taxon>
        <taxon>Herbaspirillum</taxon>
    </lineage>
</organism>
<dbReference type="EMBL" id="JAVRAA010000005">
    <property type="protein sequence ID" value="MDT0337723.1"/>
    <property type="molecule type" value="Genomic_DNA"/>
</dbReference>
<gene>
    <name evidence="1" type="ORF">RJN63_12835</name>
</gene>
<sequence length="167" mass="18189">MNQQSLQKHAGRQNPREVALIAMLCGEPDPEDQFIAGTYSVLVDQDLPISLVASAALDYFHSNIPVKLLDSFKFFVFAPDSGMVLDESDEVTGYELTKYGQAVDQVSEIVPTIFEVAYVSAQEQVLASGLFVADDLGTAVKRAVVALWSDEVKQVRPVPGLRISAVN</sequence>
<reference evidence="1" key="1">
    <citation type="submission" date="2023-02" db="EMBL/GenBank/DDBJ databases">
        <title>Description of Herbaspirillum huttiense subsp. nephrolepsisexaltata and Herbaspirillum huttiense subsp. lycopersicon.</title>
        <authorList>
            <person name="Poudel M."/>
            <person name="Sharma A."/>
            <person name="Goss E."/>
            <person name="Tapia J.H."/>
            <person name="Harmon C.M."/>
            <person name="Jones J.B."/>
        </authorList>
    </citation>
    <scope>NUCLEOTIDE SEQUENCE</scope>
    <source>
        <strain evidence="1">NC40101</strain>
    </source>
</reference>
<name>A0AAE4GA89_9BURK</name>
<dbReference type="RefSeq" id="WP_284078259.1">
    <property type="nucleotide sequence ID" value="NZ_JAVLSM010000007.1"/>
</dbReference>
<comment type="caution">
    <text evidence="1">The sequence shown here is derived from an EMBL/GenBank/DDBJ whole genome shotgun (WGS) entry which is preliminary data.</text>
</comment>
<proteinExistence type="predicted"/>
<accession>A0AAE4GA89</accession>
<protein>
    <submittedName>
        <fullName evidence="1">Uncharacterized protein</fullName>
    </submittedName>
</protein>